<feature type="compositionally biased region" description="Low complexity" evidence="1">
    <location>
        <begin position="393"/>
        <end position="429"/>
    </location>
</feature>
<evidence type="ECO:0000313" key="2">
    <source>
        <dbReference type="EMBL" id="CAJ61472.1"/>
    </source>
</evidence>
<gene>
    <name evidence="2" type="ordered locus">FRAAL2828</name>
</gene>
<proteinExistence type="predicted"/>
<dbReference type="InterPro" id="IPR003673">
    <property type="entry name" value="CoA-Trfase_fam_III"/>
</dbReference>
<dbReference type="Gene3D" id="3.30.1540.10">
    <property type="entry name" value="formyl-coa transferase, domain 3"/>
    <property type="match status" value="2"/>
</dbReference>
<dbReference type="InterPro" id="IPR050509">
    <property type="entry name" value="CoA-transferase_III"/>
</dbReference>
<dbReference type="eggNOG" id="COG1804">
    <property type="taxonomic scope" value="Bacteria"/>
</dbReference>
<feature type="region of interest" description="Disordered" evidence="1">
    <location>
        <begin position="348"/>
        <end position="439"/>
    </location>
</feature>
<dbReference type="HOGENOM" id="CLU_010587_2_1_11"/>
<sequence length="890" mass="92227">MSPIPHDQATGEGPLAGLSVVDLSTTMAGAFATQFLAEAGADVVLVEPPGGSPLRAEAAWPAVAGGKRSVVLDLHDPADRARLDGLTAGADALVTTMRPRAAERLGLTASRLGALNPRLVSVAITGWGSTGPWADLKGYEGMVMAKLGLFHAKQGMVTRPGPAFVSVPFASWGAAHSAVQGLLGALLERESSGLGQHVETDLVRGVLMLDTWAWFQRLVGLRWPDAYTTVDAATSDGEPGGALIYPLLVGPTKDGHWLQFAQVQPRLFGAMLHEFDMIEMLADPKWKGFPFLETPRLRTELWEYMLAKVASRTLAEWRHVFDTNPDINAEIFRAGVGALDHPQIRHDGRDAVVEDPERGPVRRPSTLVHLDGGPLAAPRPAPRLDEHGPGLRATHAAGTPTPAAIAPAESGAATSGAATSGAADSGAAEPGAVEARGDEDAGLSGLPLAGLTVLEFGVMFAAPFGATMLTDLGARVIKVESLEGDEIRRILPFPEAGGARVLQGKESVALDLGTDEGRRLVRRLVRHADIVLQGFRAGAAERAGIDATTLREINPDLVYVNAPGYGTDGPFGHRPAYAPSIGAAIGLALAEAPDAAGATGTMRDVKLAANRLFAASAVLNLQADGIAALGVASTMLLGALARRRGRPLPPVTVTMLGTGTHALLDRVVDYAGRPASPTVDPDGNGFHALYRMYPTARGLLFLAAPSDRQWRELAAALADAASADTASADTASADTASADTASADTASAAGAGLADAVAALGDDGYATAAGRAARDAELAALLATILATRAAADWERLLTAADVGAVEVAEVAPEQLLLTDDTLGAEYGAQAESPVFEEHLRIGPPVRFSRSATQARGGCLTGAHTDAVLRELLGLGDAELARLREAKVIG</sequence>
<accession>Q0RLY1</accession>
<dbReference type="InterPro" id="IPR044855">
    <property type="entry name" value="CoA-Trfase_III_dom3_sf"/>
</dbReference>
<dbReference type="AlphaFoldDB" id="Q0RLY1"/>
<organism evidence="2 3">
    <name type="scientific">Frankia alni (strain DSM 45986 / CECT 9034 / ACN14a)</name>
    <dbReference type="NCBI Taxonomy" id="326424"/>
    <lineage>
        <taxon>Bacteria</taxon>
        <taxon>Bacillati</taxon>
        <taxon>Actinomycetota</taxon>
        <taxon>Actinomycetes</taxon>
        <taxon>Frankiales</taxon>
        <taxon>Frankiaceae</taxon>
        <taxon>Frankia</taxon>
    </lineage>
</organism>
<dbReference type="STRING" id="326424.FRAAL2828"/>
<dbReference type="Gene3D" id="3.40.50.10540">
    <property type="entry name" value="Crotonobetainyl-coa:carnitine coa-transferase, domain 1"/>
    <property type="match status" value="3"/>
</dbReference>
<evidence type="ECO:0000313" key="3">
    <source>
        <dbReference type="Proteomes" id="UP000000657"/>
    </source>
</evidence>
<dbReference type="RefSeq" id="WP_011603979.1">
    <property type="nucleotide sequence ID" value="NC_008278.1"/>
</dbReference>
<reference evidence="2 3" key="1">
    <citation type="journal article" date="2007" name="Genome Res.">
        <title>Genome characteristics of facultatively symbiotic Frankia sp. strains reflect host range and host plant biogeography.</title>
        <authorList>
            <person name="Normand P."/>
            <person name="Lapierre P."/>
            <person name="Tisa L.S."/>
            <person name="Gogarten J.P."/>
            <person name="Alloisio N."/>
            <person name="Bagnarol E."/>
            <person name="Bassi C.A."/>
            <person name="Berry A.M."/>
            <person name="Bickhart D.M."/>
            <person name="Choisne N."/>
            <person name="Couloux A."/>
            <person name="Cournoyer B."/>
            <person name="Cruveiller S."/>
            <person name="Daubin V."/>
            <person name="Demange N."/>
            <person name="Francino M.P."/>
            <person name="Goltsman E."/>
            <person name="Huang Y."/>
            <person name="Kopp O.R."/>
            <person name="Labarre L."/>
            <person name="Lapidus A."/>
            <person name="Lavire C."/>
            <person name="Marechal J."/>
            <person name="Martinez M."/>
            <person name="Mastronunzio J.E."/>
            <person name="Mullin B.C."/>
            <person name="Niemann J."/>
            <person name="Pujic P."/>
            <person name="Rawnsley T."/>
            <person name="Rouy Z."/>
            <person name="Schenowitz C."/>
            <person name="Sellstedt A."/>
            <person name="Tavares F."/>
            <person name="Tomkins J.P."/>
            <person name="Vallenet D."/>
            <person name="Valverde C."/>
            <person name="Wall L.G."/>
            <person name="Wang Y."/>
            <person name="Medigue C."/>
            <person name="Benson D.R."/>
        </authorList>
    </citation>
    <scope>NUCLEOTIDE SEQUENCE [LARGE SCALE GENOMIC DNA]</scope>
    <source>
        <strain evidence="3">DSM 45986 / CECT 9034 / ACN14a</strain>
    </source>
</reference>
<dbReference type="KEGG" id="fal:FRAAL2828"/>
<dbReference type="PANTHER" id="PTHR48228">
    <property type="entry name" value="SUCCINYL-COA--D-CITRAMALATE COA-TRANSFERASE"/>
    <property type="match status" value="1"/>
</dbReference>
<dbReference type="GO" id="GO:0008111">
    <property type="term" value="F:alpha-methylacyl-CoA racemase activity"/>
    <property type="evidence" value="ECO:0007669"/>
    <property type="project" value="UniProtKB-EC"/>
</dbReference>
<keyword evidence="2" id="KW-0413">Isomerase</keyword>
<feature type="compositionally biased region" description="Basic and acidic residues" evidence="1">
    <location>
        <begin position="348"/>
        <end position="360"/>
    </location>
</feature>
<dbReference type="EC" id="5.1.99.4" evidence="2"/>
<name>Q0RLY1_FRAAA</name>
<keyword evidence="3" id="KW-1185">Reference proteome</keyword>
<protein>
    <submittedName>
        <fullName evidence="2">Alpha-methylacyl-CoA racemase</fullName>
        <ecNumber evidence="2">5.1.99.4</ecNumber>
    </submittedName>
</protein>
<dbReference type="Proteomes" id="UP000000657">
    <property type="component" value="Chromosome"/>
</dbReference>
<dbReference type="PANTHER" id="PTHR48228:SF5">
    <property type="entry name" value="ALPHA-METHYLACYL-COA RACEMASE"/>
    <property type="match status" value="1"/>
</dbReference>
<dbReference type="InterPro" id="IPR023606">
    <property type="entry name" value="CoA-Trfase_III_dom_1_sf"/>
</dbReference>
<dbReference type="Pfam" id="PF02515">
    <property type="entry name" value="CoA_transf_3"/>
    <property type="match status" value="3"/>
</dbReference>
<evidence type="ECO:0000256" key="1">
    <source>
        <dbReference type="SAM" id="MobiDB-lite"/>
    </source>
</evidence>
<dbReference type="SUPFAM" id="SSF89796">
    <property type="entry name" value="CoA-transferase family III (CaiB/BaiF)"/>
    <property type="match status" value="2"/>
</dbReference>
<dbReference type="OrthoDB" id="9797653at2"/>
<dbReference type="EMBL" id="CT573213">
    <property type="protein sequence ID" value="CAJ61472.1"/>
    <property type="molecule type" value="Genomic_DNA"/>
</dbReference>